<comment type="catalytic activity">
    <reaction evidence="11">
        <text>2 [molybdopterin-synthase sulfur-carrier protein]-C-terminal-Gly-aminoethanethioate + cyclic pyranopterin phosphate + H2O = molybdopterin + 2 [molybdopterin-synthase sulfur-carrier protein]-C-terminal Gly-Gly + 2 H(+)</text>
        <dbReference type="Rhea" id="RHEA:26333"/>
        <dbReference type="Rhea" id="RHEA-COMP:12202"/>
        <dbReference type="Rhea" id="RHEA-COMP:19907"/>
        <dbReference type="ChEBI" id="CHEBI:15377"/>
        <dbReference type="ChEBI" id="CHEBI:15378"/>
        <dbReference type="ChEBI" id="CHEBI:58698"/>
        <dbReference type="ChEBI" id="CHEBI:59648"/>
        <dbReference type="ChEBI" id="CHEBI:90778"/>
        <dbReference type="ChEBI" id="CHEBI:232372"/>
        <dbReference type="EC" id="2.8.1.12"/>
    </reaction>
</comment>
<accession>A0ABY6N2W3</accession>
<evidence type="ECO:0000256" key="5">
    <source>
        <dbReference type="ARBA" id="ARBA00023150"/>
    </source>
</evidence>
<name>A0ABY6N2W3_9ALTE</name>
<dbReference type="RefSeq" id="WP_265047926.1">
    <property type="nucleotide sequence ID" value="NZ_CP100390.1"/>
</dbReference>
<evidence type="ECO:0000256" key="6">
    <source>
        <dbReference type="ARBA" id="ARBA00026066"/>
    </source>
</evidence>
<evidence type="ECO:0000313" key="12">
    <source>
        <dbReference type="EMBL" id="UZE96441.1"/>
    </source>
</evidence>
<dbReference type="Pfam" id="PF02391">
    <property type="entry name" value="MoaE"/>
    <property type="match status" value="1"/>
</dbReference>
<reference evidence="12" key="1">
    <citation type="submission" date="2022-06" db="EMBL/GenBank/DDBJ databases">
        <title>Alkalimarinus sp. nov., isolated from gut of a Alitta virens.</title>
        <authorList>
            <person name="Yang A.I."/>
            <person name="Shin N.-R."/>
        </authorList>
    </citation>
    <scope>NUCLEOTIDE SEQUENCE</scope>
    <source>
        <strain evidence="12">A2M4</strain>
    </source>
</reference>
<dbReference type="SUPFAM" id="SSF54690">
    <property type="entry name" value="Molybdopterin synthase subunit MoaE"/>
    <property type="match status" value="1"/>
</dbReference>
<organism evidence="12 13">
    <name type="scientific">Alkalimarinus alittae</name>
    <dbReference type="NCBI Taxonomy" id="2961619"/>
    <lineage>
        <taxon>Bacteria</taxon>
        <taxon>Pseudomonadati</taxon>
        <taxon>Pseudomonadota</taxon>
        <taxon>Gammaproteobacteria</taxon>
        <taxon>Alteromonadales</taxon>
        <taxon>Alteromonadaceae</taxon>
        <taxon>Alkalimarinus</taxon>
    </lineage>
</organism>
<dbReference type="GO" id="GO:0030366">
    <property type="term" value="F:molybdopterin synthase activity"/>
    <property type="evidence" value="ECO:0007669"/>
    <property type="project" value="UniProtKB-EC"/>
</dbReference>
<keyword evidence="12" id="KW-0808">Transferase</keyword>
<evidence type="ECO:0000256" key="7">
    <source>
        <dbReference type="ARBA" id="ARBA00029745"/>
    </source>
</evidence>
<evidence type="ECO:0000256" key="1">
    <source>
        <dbReference type="ARBA" id="ARBA00005046"/>
    </source>
</evidence>
<comment type="subunit">
    <text evidence="6">Heterotetramer of 2 MoaD subunits and 2 MoaE subunits. Also stable as homodimer. The enzyme changes between these two forms during catalysis.</text>
</comment>
<dbReference type="Proteomes" id="UP001163739">
    <property type="component" value="Chromosome"/>
</dbReference>
<evidence type="ECO:0000256" key="10">
    <source>
        <dbReference type="ARBA" id="ARBA00032474"/>
    </source>
</evidence>
<evidence type="ECO:0000256" key="9">
    <source>
        <dbReference type="ARBA" id="ARBA00030781"/>
    </source>
</evidence>
<dbReference type="InterPro" id="IPR003448">
    <property type="entry name" value="Mopterin_biosynth_MoaE"/>
</dbReference>
<protein>
    <recommendedName>
        <fullName evidence="4">Molybdopterin synthase catalytic subunit</fullName>
        <ecNumber evidence="3">2.8.1.12</ecNumber>
    </recommendedName>
    <alternativeName>
        <fullName evidence="9">MPT synthase subunit 2</fullName>
    </alternativeName>
    <alternativeName>
        <fullName evidence="7">Molybdenum cofactor biosynthesis protein E</fullName>
    </alternativeName>
    <alternativeName>
        <fullName evidence="8">Molybdopterin-converting factor large subunit</fullName>
    </alternativeName>
    <alternativeName>
        <fullName evidence="10">Molybdopterin-converting factor subunit 2</fullName>
    </alternativeName>
</protein>
<dbReference type="CDD" id="cd00756">
    <property type="entry name" value="MoaE"/>
    <property type="match status" value="1"/>
</dbReference>
<dbReference type="EC" id="2.8.1.12" evidence="3"/>
<evidence type="ECO:0000256" key="4">
    <source>
        <dbReference type="ARBA" id="ARBA00013858"/>
    </source>
</evidence>
<evidence type="ECO:0000256" key="2">
    <source>
        <dbReference type="ARBA" id="ARBA00005426"/>
    </source>
</evidence>
<evidence type="ECO:0000313" key="13">
    <source>
        <dbReference type="Proteomes" id="UP001163739"/>
    </source>
</evidence>
<keyword evidence="13" id="KW-1185">Reference proteome</keyword>
<comment type="similarity">
    <text evidence="2">Belongs to the MoaE family.</text>
</comment>
<dbReference type="Gene3D" id="3.90.1170.40">
    <property type="entry name" value="Molybdopterin biosynthesis MoaE subunit"/>
    <property type="match status" value="1"/>
</dbReference>
<evidence type="ECO:0000256" key="3">
    <source>
        <dbReference type="ARBA" id="ARBA00011950"/>
    </source>
</evidence>
<dbReference type="NCBIfam" id="NF007959">
    <property type="entry name" value="PRK10678.1"/>
    <property type="match status" value="1"/>
</dbReference>
<evidence type="ECO:0000256" key="8">
    <source>
        <dbReference type="ARBA" id="ARBA00030407"/>
    </source>
</evidence>
<dbReference type="InterPro" id="IPR036563">
    <property type="entry name" value="MoaE_sf"/>
</dbReference>
<dbReference type="PANTHER" id="PTHR23404">
    <property type="entry name" value="MOLYBDOPTERIN SYNTHASE RELATED"/>
    <property type="match status" value="1"/>
</dbReference>
<keyword evidence="5" id="KW-0501">Molybdenum cofactor biosynthesis</keyword>
<evidence type="ECO:0000256" key="11">
    <source>
        <dbReference type="ARBA" id="ARBA00049878"/>
    </source>
</evidence>
<proteinExistence type="inferred from homology"/>
<gene>
    <name evidence="12" type="primary">moaE</name>
    <name evidence="12" type="ORF">NKI27_01460</name>
</gene>
<sequence>MIRIQEADFNVQDELDAFRQDCPKIGAICSFTGLVREFGDRTDLTGMYLEHYPGMTEKALQKIIDEAYKRWPIEKVRVVHRVGELNLSDQIVFVGVSSAHREASFSACEFIMDYLKVDAPFWKKERTTSGENWVEEKNTDTLRAERWKEDR</sequence>
<comment type="pathway">
    <text evidence="1">Cofactor biosynthesis; molybdopterin biosynthesis.</text>
</comment>
<dbReference type="EMBL" id="CP100390">
    <property type="protein sequence ID" value="UZE96441.1"/>
    <property type="molecule type" value="Genomic_DNA"/>
</dbReference>